<organism evidence="4 5">
    <name type="scientific">Snodgrassella communis</name>
    <dbReference type="NCBI Taxonomy" id="2946699"/>
    <lineage>
        <taxon>Bacteria</taxon>
        <taxon>Pseudomonadati</taxon>
        <taxon>Pseudomonadota</taxon>
        <taxon>Betaproteobacteria</taxon>
        <taxon>Neisseriales</taxon>
        <taxon>Neisseriaceae</taxon>
        <taxon>Snodgrassella</taxon>
    </lineage>
</organism>
<evidence type="ECO:0000259" key="3">
    <source>
        <dbReference type="Pfam" id="PF08541"/>
    </source>
</evidence>
<evidence type="ECO:0000256" key="1">
    <source>
        <dbReference type="ARBA" id="ARBA00022679"/>
    </source>
</evidence>
<keyword evidence="2" id="KW-0472">Membrane</keyword>
<dbReference type="Pfam" id="PF08541">
    <property type="entry name" value="ACP_syn_III_C"/>
    <property type="match status" value="1"/>
</dbReference>
<name>A0A837AGN7_9NEIS</name>
<dbReference type="SUPFAM" id="SSF53901">
    <property type="entry name" value="Thiolase-like"/>
    <property type="match status" value="1"/>
</dbReference>
<reference evidence="4 5" key="1">
    <citation type="submission" date="2014-03" db="EMBL/GenBank/DDBJ databases">
        <title>The genomes of two eusocial bee gut symbionts.</title>
        <authorList>
            <person name="Kwong W.K."/>
            <person name="Engel P."/>
            <person name="Koch H."/>
            <person name="Moran N.A."/>
        </authorList>
    </citation>
    <scope>NUCLEOTIDE SEQUENCE [LARGE SCALE GENOMIC DNA]</scope>
    <source>
        <strain evidence="5">wkB29</strain>
    </source>
</reference>
<dbReference type="Proteomes" id="UP000027170">
    <property type="component" value="Unassembled WGS sequence"/>
</dbReference>
<keyword evidence="2" id="KW-0812">Transmembrane</keyword>
<accession>A0A837AGN7</accession>
<dbReference type="EMBL" id="JFZV01000006">
    <property type="protein sequence ID" value="KDN14633.1"/>
    <property type="molecule type" value="Genomic_DNA"/>
</dbReference>
<gene>
    <name evidence="4" type="ORF">SALWKB29_1423</name>
</gene>
<feature type="transmembrane region" description="Helical" evidence="2">
    <location>
        <begin position="34"/>
        <end position="51"/>
    </location>
</feature>
<dbReference type="GO" id="GO:0004315">
    <property type="term" value="F:3-oxoacyl-[acyl-carrier-protein] synthase activity"/>
    <property type="evidence" value="ECO:0007669"/>
    <property type="project" value="UniProtKB-EC"/>
</dbReference>
<comment type="caution">
    <text evidence="4">The sequence shown here is derived from an EMBL/GenBank/DDBJ whole genome shotgun (WGS) entry which is preliminary data.</text>
</comment>
<evidence type="ECO:0000313" key="4">
    <source>
        <dbReference type="EMBL" id="KDN14633.1"/>
    </source>
</evidence>
<sequence length="52" mass="5499">MDVYRHRGNQVAASLPSVMHEAWTTGRVHAGKPLVLFGTAAGLTLGGMLLLP</sequence>
<keyword evidence="1 4" id="KW-0808">Transferase</keyword>
<proteinExistence type="predicted"/>
<keyword evidence="5" id="KW-1185">Reference proteome</keyword>
<dbReference type="RefSeq" id="WP_202806163.1">
    <property type="nucleotide sequence ID" value="NZ_JFZV01000006.1"/>
</dbReference>
<dbReference type="EC" id="2.3.1.41" evidence="4"/>
<keyword evidence="2" id="KW-1133">Transmembrane helix</keyword>
<dbReference type="AlphaFoldDB" id="A0A837AGN7"/>
<dbReference type="Gene3D" id="3.40.47.10">
    <property type="match status" value="1"/>
</dbReference>
<feature type="domain" description="Beta-ketoacyl-[acyl-carrier-protein] synthase III C-terminal" evidence="3">
    <location>
        <begin position="4"/>
        <end position="50"/>
    </location>
</feature>
<dbReference type="InterPro" id="IPR016039">
    <property type="entry name" value="Thiolase-like"/>
</dbReference>
<protein>
    <submittedName>
        <fullName evidence="4">3-oxoacyl-(Acyl carrier protein) synthase</fullName>
        <ecNumber evidence="4">2.3.1.41</ecNumber>
    </submittedName>
</protein>
<evidence type="ECO:0000313" key="5">
    <source>
        <dbReference type="Proteomes" id="UP000027170"/>
    </source>
</evidence>
<evidence type="ECO:0000256" key="2">
    <source>
        <dbReference type="SAM" id="Phobius"/>
    </source>
</evidence>
<dbReference type="InterPro" id="IPR013747">
    <property type="entry name" value="ACP_syn_III_C"/>
</dbReference>
<keyword evidence="4" id="KW-0012">Acyltransferase</keyword>